<dbReference type="InterPro" id="IPR050834">
    <property type="entry name" value="Glycosyltransf_2"/>
</dbReference>
<dbReference type="SUPFAM" id="SSF53448">
    <property type="entry name" value="Nucleotide-diphospho-sugar transferases"/>
    <property type="match status" value="1"/>
</dbReference>
<gene>
    <name evidence="2" type="ORF">GWA01_01210</name>
</gene>
<proteinExistence type="predicted"/>
<evidence type="ECO:0000313" key="2">
    <source>
        <dbReference type="EMBL" id="GEK92351.1"/>
    </source>
</evidence>
<accession>A0A511AYX3</accession>
<dbReference type="Gene3D" id="3.90.550.10">
    <property type="entry name" value="Spore Coat Polysaccharide Biosynthesis Protein SpsA, Chain A"/>
    <property type="match status" value="1"/>
</dbReference>
<dbReference type="AlphaFoldDB" id="A0A511AYX3"/>
<dbReference type="InterPro" id="IPR001173">
    <property type="entry name" value="Glyco_trans_2-like"/>
</dbReference>
<reference evidence="2 3" key="1">
    <citation type="submission" date="2019-07" db="EMBL/GenBank/DDBJ databases">
        <title>Whole genome shotgun sequence of Gluconobacter wancherniae NBRC 103581.</title>
        <authorList>
            <person name="Hosoyama A."/>
            <person name="Uohara A."/>
            <person name="Ohji S."/>
            <person name="Ichikawa N."/>
        </authorList>
    </citation>
    <scope>NUCLEOTIDE SEQUENCE [LARGE SCALE GENOMIC DNA]</scope>
    <source>
        <strain evidence="2 3">NBRC 103581</strain>
    </source>
</reference>
<dbReference type="PANTHER" id="PTHR43685:SF2">
    <property type="entry name" value="GLYCOSYLTRANSFERASE 2-LIKE DOMAIN-CONTAINING PROTEIN"/>
    <property type="match status" value="1"/>
</dbReference>
<dbReference type="Pfam" id="PF00535">
    <property type="entry name" value="Glycos_transf_2"/>
    <property type="match status" value="1"/>
</dbReference>
<evidence type="ECO:0000313" key="3">
    <source>
        <dbReference type="Proteomes" id="UP000321230"/>
    </source>
</evidence>
<dbReference type="OrthoDB" id="6383742at2"/>
<dbReference type="Proteomes" id="UP000321230">
    <property type="component" value="Unassembled WGS sequence"/>
</dbReference>
<dbReference type="PANTHER" id="PTHR43685">
    <property type="entry name" value="GLYCOSYLTRANSFERASE"/>
    <property type="match status" value="1"/>
</dbReference>
<feature type="domain" description="Glycosyltransferase 2-like" evidence="1">
    <location>
        <begin position="22"/>
        <end position="137"/>
    </location>
</feature>
<name>A0A511AYX3_9PROT</name>
<sequence length="383" mass="43771">MTHHPMTSNEPEDTVCGSSVAIVTRTKDRPLLLPRALASVLSQKHQNWHLYLVNDGGDPEALEGILLAYRPVFAGRLTVIHHETSQGMEAASNSALALVTEDFFIIHDDDDSWHPEFLSAAVSFLNVPENSHYLAVTTGCVVIREIIENDQVRQIDRQVWGKHSTADFGRMIFGNLFPPICLLFRSCVLKTVGMFDATLPVLGDWEYNLRLMKHGDIGFVSRKLAFYHQRVAGTFSAYSNTTVDHNDAHDLQNILLRNRLLRECFAAEPHLFALTQTLTKRVNDEAEGLHQQAFHLKQIINERMDILQETIIRHNADALAAQLSDFQHESRYRLEKIEKQLWHLEVQISRLFGLINALVRPIRWIWRKAGPLRKVIARLRGRI</sequence>
<protein>
    <recommendedName>
        <fullName evidence="1">Glycosyltransferase 2-like domain-containing protein</fullName>
    </recommendedName>
</protein>
<organism evidence="2 3">
    <name type="scientific">Gluconobacter wancherniae NBRC 103581</name>
    <dbReference type="NCBI Taxonomy" id="656744"/>
    <lineage>
        <taxon>Bacteria</taxon>
        <taxon>Pseudomonadati</taxon>
        <taxon>Pseudomonadota</taxon>
        <taxon>Alphaproteobacteria</taxon>
        <taxon>Acetobacterales</taxon>
        <taxon>Acetobacteraceae</taxon>
        <taxon>Gluconobacter</taxon>
    </lineage>
</organism>
<dbReference type="InterPro" id="IPR029044">
    <property type="entry name" value="Nucleotide-diphossugar_trans"/>
</dbReference>
<dbReference type="RefSeq" id="WP_146793010.1">
    <property type="nucleotide sequence ID" value="NZ_BARC01000005.1"/>
</dbReference>
<evidence type="ECO:0000259" key="1">
    <source>
        <dbReference type="Pfam" id="PF00535"/>
    </source>
</evidence>
<dbReference type="EMBL" id="BJUZ01000001">
    <property type="protein sequence ID" value="GEK92351.1"/>
    <property type="molecule type" value="Genomic_DNA"/>
</dbReference>
<comment type="caution">
    <text evidence="2">The sequence shown here is derived from an EMBL/GenBank/DDBJ whole genome shotgun (WGS) entry which is preliminary data.</text>
</comment>
<keyword evidence="3" id="KW-1185">Reference proteome</keyword>